<evidence type="ECO:0000313" key="3">
    <source>
        <dbReference type="Proteomes" id="UP001501585"/>
    </source>
</evidence>
<dbReference type="EMBL" id="BAAAPC010000001">
    <property type="protein sequence ID" value="GAA1980161.1"/>
    <property type="molecule type" value="Genomic_DNA"/>
</dbReference>
<comment type="caution">
    <text evidence="2">The sequence shown here is derived from an EMBL/GenBank/DDBJ whole genome shotgun (WGS) entry which is preliminary data.</text>
</comment>
<dbReference type="Pfam" id="PF02698">
    <property type="entry name" value="DUF218"/>
    <property type="match status" value="1"/>
</dbReference>
<evidence type="ECO:0000259" key="1">
    <source>
        <dbReference type="Pfam" id="PF02698"/>
    </source>
</evidence>
<dbReference type="RefSeq" id="WP_344159404.1">
    <property type="nucleotide sequence ID" value="NZ_BAAAPC010000001.1"/>
</dbReference>
<gene>
    <name evidence="2" type="ORF">GCM10009799_01600</name>
</gene>
<name>A0ABN2S476_9ACTN</name>
<evidence type="ECO:0000313" key="2">
    <source>
        <dbReference type="EMBL" id="GAA1980161.1"/>
    </source>
</evidence>
<dbReference type="PANTHER" id="PTHR30336">
    <property type="entry name" value="INNER MEMBRANE PROTEIN, PROBABLE PERMEASE"/>
    <property type="match status" value="1"/>
</dbReference>
<dbReference type="PANTHER" id="PTHR30336:SF4">
    <property type="entry name" value="ENVELOPE BIOGENESIS FACTOR ELYC"/>
    <property type="match status" value="1"/>
</dbReference>
<sequence length="347" mass="37139">MDATDAGHVVAFYANALERACVEIPKPDGSARARGTEPRALEVRVAPGHGGPASTVTLLFDDGDLVGYEVANDDSPSSWSADRIRLTLPTDALRDVRDGTATGTATVMSGRVGVDSATIWPELAELRRATLGRRFQRYLAALGGTGRDSAPPASPDTSQGTDLVAVLAAPNGADGVLSPMAIGRTRAAALLSVDLGATLVLTGGFGAQFNTTGLPHWRHCLRWLTAQGLRPDRPLVAMETRHTYDDALFLRELTDTRAIRDITLVTSDYHAQRVRYILDLILPEARVHPVAHPALDTAEEARLRAHEAHALGKTVAATVLFGPDRLITPLECSAIDAGERWRPKASR</sequence>
<dbReference type="CDD" id="cd06259">
    <property type="entry name" value="YdcF-like"/>
    <property type="match status" value="1"/>
</dbReference>
<feature type="domain" description="DUF218" evidence="1">
    <location>
        <begin position="173"/>
        <end position="281"/>
    </location>
</feature>
<protein>
    <recommendedName>
        <fullName evidence="1">DUF218 domain-containing protein</fullName>
    </recommendedName>
</protein>
<organism evidence="2 3">
    <name type="scientific">Nocardiopsis rhodophaea</name>
    <dbReference type="NCBI Taxonomy" id="280238"/>
    <lineage>
        <taxon>Bacteria</taxon>
        <taxon>Bacillati</taxon>
        <taxon>Actinomycetota</taxon>
        <taxon>Actinomycetes</taxon>
        <taxon>Streptosporangiales</taxon>
        <taxon>Nocardiopsidaceae</taxon>
        <taxon>Nocardiopsis</taxon>
    </lineage>
</organism>
<keyword evidence="3" id="KW-1185">Reference proteome</keyword>
<proteinExistence type="predicted"/>
<reference evidence="2 3" key="1">
    <citation type="journal article" date="2019" name="Int. J. Syst. Evol. Microbiol.">
        <title>The Global Catalogue of Microorganisms (GCM) 10K type strain sequencing project: providing services to taxonomists for standard genome sequencing and annotation.</title>
        <authorList>
            <consortium name="The Broad Institute Genomics Platform"/>
            <consortium name="The Broad Institute Genome Sequencing Center for Infectious Disease"/>
            <person name="Wu L."/>
            <person name="Ma J."/>
        </authorList>
    </citation>
    <scope>NUCLEOTIDE SEQUENCE [LARGE SCALE GENOMIC DNA]</scope>
    <source>
        <strain evidence="2 3">JCM 15313</strain>
    </source>
</reference>
<dbReference type="InterPro" id="IPR051599">
    <property type="entry name" value="Cell_Envelope_Assoc"/>
</dbReference>
<dbReference type="InterPro" id="IPR003848">
    <property type="entry name" value="DUF218"/>
</dbReference>
<dbReference type="Proteomes" id="UP001501585">
    <property type="component" value="Unassembled WGS sequence"/>
</dbReference>
<accession>A0ABN2S476</accession>